<name>A0ACC1MRH2_9HYPO</name>
<dbReference type="Proteomes" id="UP001143910">
    <property type="component" value="Unassembled WGS sequence"/>
</dbReference>
<evidence type="ECO:0000313" key="2">
    <source>
        <dbReference type="Proteomes" id="UP001143910"/>
    </source>
</evidence>
<reference evidence="1" key="1">
    <citation type="submission" date="2022-08" db="EMBL/GenBank/DDBJ databases">
        <title>Genome Sequence of Lecanicillium fungicola.</title>
        <authorList>
            <person name="Buettner E."/>
        </authorList>
    </citation>
    <scope>NUCLEOTIDE SEQUENCE</scope>
    <source>
        <strain evidence="1">Babe33</strain>
    </source>
</reference>
<comment type="caution">
    <text evidence="1">The sequence shown here is derived from an EMBL/GenBank/DDBJ whole genome shotgun (WGS) entry which is preliminary data.</text>
</comment>
<organism evidence="1 2">
    <name type="scientific">Zarea fungicola</name>
    <dbReference type="NCBI Taxonomy" id="93591"/>
    <lineage>
        <taxon>Eukaryota</taxon>
        <taxon>Fungi</taxon>
        <taxon>Dikarya</taxon>
        <taxon>Ascomycota</taxon>
        <taxon>Pezizomycotina</taxon>
        <taxon>Sordariomycetes</taxon>
        <taxon>Hypocreomycetidae</taxon>
        <taxon>Hypocreales</taxon>
        <taxon>Cordycipitaceae</taxon>
        <taxon>Zarea</taxon>
    </lineage>
</organism>
<protein>
    <submittedName>
        <fullName evidence="1">Uncharacterized protein</fullName>
    </submittedName>
</protein>
<sequence length="425" mass="47915">MVHTQISSQKFSRVGKRKRDASVAAELGVPPSAQAINPHSYPPAKLAQFAVAGLPEDSEDPCETIKDFPHRGLGQRPAERALESDYDTGQDDDCVGETLTEPKLTKSKRPPDTHERYLDVLVKSIHQFLGQGEISKAARALGLALQLRPHHDKVDVRRDDMWALGAEVIMREGEEQRLAQNMMHHGSGYAHGTKSPLRVGNESRVEPRWGTAANMDKLRAYFETLIQQYPYDYKSPKNVSALHFNISLYSCEIYNVYSEYIAGLASRHAAGIPDERLAEDESDLRLETLLEDESFQTPQEIQHSPKERLRLWSLEALNTVANRMDVLMRDMPYEKNHELLRLRAAASLFMADLLVPFENVMTAQLHHVDEHRCQEVATAKRALQMILQSGGELDEALQTLAESDDGDENISYESQILSVLPIRRA</sequence>
<keyword evidence="2" id="KW-1185">Reference proteome</keyword>
<proteinExistence type="predicted"/>
<gene>
    <name evidence="1" type="ORF">NQ176_g8787</name>
</gene>
<accession>A0ACC1MRH2</accession>
<evidence type="ECO:0000313" key="1">
    <source>
        <dbReference type="EMBL" id="KAJ2969211.1"/>
    </source>
</evidence>
<dbReference type="EMBL" id="JANJQO010001796">
    <property type="protein sequence ID" value="KAJ2969211.1"/>
    <property type="molecule type" value="Genomic_DNA"/>
</dbReference>